<dbReference type="AlphaFoldDB" id="A0A6A6WNM6"/>
<dbReference type="Proteomes" id="UP000799757">
    <property type="component" value="Unassembled WGS sequence"/>
</dbReference>
<organism evidence="2 3">
    <name type="scientific">Melanomma pulvis-pyrius CBS 109.77</name>
    <dbReference type="NCBI Taxonomy" id="1314802"/>
    <lineage>
        <taxon>Eukaryota</taxon>
        <taxon>Fungi</taxon>
        <taxon>Dikarya</taxon>
        <taxon>Ascomycota</taxon>
        <taxon>Pezizomycotina</taxon>
        <taxon>Dothideomycetes</taxon>
        <taxon>Pleosporomycetidae</taxon>
        <taxon>Pleosporales</taxon>
        <taxon>Melanommataceae</taxon>
        <taxon>Melanomma</taxon>
    </lineage>
</organism>
<feature type="compositionally biased region" description="Basic and acidic residues" evidence="1">
    <location>
        <begin position="1"/>
        <end position="23"/>
    </location>
</feature>
<feature type="region of interest" description="Disordered" evidence="1">
    <location>
        <begin position="1"/>
        <end position="24"/>
    </location>
</feature>
<reference evidence="2" key="1">
    <citation type="journal article" date="2020" name="Stud. Mycol.">
        <title>101 Dothideomycetes genomes: a test case for predicting lifestyles and emergence of pathogens.</title>
        <authorList>
            <person name="Haridas S."/>
            <person name="Albert R."/>
            <person name="Binder M."/>
            <person name="Bloem J."/>
            <person name="Labutti K."/>
            <person name="Salamov A."/>
            <person name="Andreopoulos B."/>
            <person name="Baker S."/>
            <person name="Barry K."/>
            <person name="Bills G."/>
            <person name="Bluhm B."/>
            <person name="Cannon C."/>
            <person name="Castanera R."/>
            <person name="Culley D."/>
            <person name="Daum C."/>
            <person name="Ezra D."/>
            <person name="Gonzalez J."/>
            <person name="Henrissat B."/>
            <person name="Kuo A."/>
            <person name="Liang C."/>
            <person name="Lipzen A."/>
            <person name="Lutzoni F."/>
            <person name="Magnuson J."/>
            <person name="Mondo S."/>
            <person name="Nolan M."/>
            <person name="Ohm R."/>
            <person name="Pangilinan J."/>
            <person name="Park H.-J."/>
            <person name="Ramirez L."/>
            <person name="Alfaro M."/>
            <person name="Sun H."/>
            <person name="Tritt A."/>
            <person name="Yoshinaga Y."/>
            <person name="Zwiers L.-H."/>
            <person name="Turgeon B."/>
            <person name="Goodwin S."/>
            <person name="Spatafora J."/>
            <person name="Crous P."/>
            <person name="Grigoriev I."/>
        </authorList>
    </citation>
    <scope>NUCLEOTIDE SEQUENCE</scope>
    <source>
        <strain evidence="2">CBS 109.77</strain>
    </source>
</reference>
<evidence type="ECO:0000256" key="1">
    <source>
        <dbReference type="SAM" id="MobiDB-lite"/>
    </source>
</evidence>
<evidence type="ECO:0000313" key="2">
    <source>
        <dbReference type="EMBL" id="KAF2785553.1"/>
    </source>
</evidence>
<accession>A0A6A6WNM6</accession>
<gene>
    <name evidence="2" type="ORF">K505DRAFT_9248</name>
</gene>
<dbReference type="EMBL" id="MU002871">
    <property type="protein sequence ID" value="KAF2785553.1"/>
    <property type="molecule type" value="Genomic_DNA"/>
</dbReference>
<name>A0A6A6WNM6_9PLEO</name>
<protein>
    <submittedName>
        <fullName evidence="2">Uncharacterized protein</fullName>
    </submittedName>
</protein>
<sequence>MSKERGVPPRGFGDKNHKRDSLKHLSNAHQVVIPAAKAAQKRCTSKGCTRRGICKQHHIQHLDGCCSWSRMGIVNTKKRQNRMRDMMPVIVTFGVSKRAGTP</sequence>
<evidence type="ECO:0000313" key="3">
    <source>
        <dbReference type="Proteomes" id="UP000799757"/>
    </source>
</evidence>
<proteinExistence type="predicted"/>
<keyword evidence="3" id="KW-1185">Reference proteome</keyword>